<dbReference type="RefSeq" id="WP_216339766.1">
    <property type="nucleotide sequence ID" value="NZ_JAHLEM010000020.1"/>
</dbReference>
<sequence>MRPSRLSVLSALSTLGVLAVTLLPTGGASAAATPPGPLTVTDPGFEQEGTGWTLTSGAGTATNLPHGGNRLLYLDGGPGKKASQTITARRSGTYDFSTWIATGGPGAHFTVRVNGKVMDSVALPSRPTYARYTISRVALASGDQLEIAFESGDGWVNADDVMVSPSSPVDPTISSSDPQIVEMFTWSKRKANSWVQLPGTTGPLNVDENNRSGTGTGTYGPAYWAGYAHRSAYYSRDFAHQLGGAAVLGLGAENKAMLRSYAASATAEHRYYPVWALNFDTTTAHAIDYHGPDNFVREVPATFELVEKANEAYRWSGDRAYLDDTTFWDYYRHATKEFVDLHDGTKDNGKVKVAEGTGKGIFAGAASYNEEGNEHLAEAGDAIAAQYQAYRALAELARDKGDRALAAASAERAKQLKEYFNATWSGDGSGASMVRAYRTDGTALTGWGKENSWFMPMKGIIDPGPRNDAYLDYIDEQASGSGRPGNIEALTYLPDTFFRHNRADTAWKWMRQIYDQRNAQHTVSRQGPNGDYPEVSFTLLSQTVQGLMGVAPDAPRRSLTTQSRLPSGMDWLKLDHLRIGKSTFSLRHDGTTSSTLAHTSGGAAYTWEARFPGKHGRITVDGKKRPVRTKTVDGVTYTYAVVSVAPGTSRTVRVG</sequence>
<comment type="caution">
    <text evidence="2">The sequence shown here is derived from an EMBL/GenBank/DDBJ whole genome shotgun (WGS) entry which is preliminary data.</text>
</comment>
<accession>A0ABS6C827</accession>
<gene>
    <name evidence="2" type="ORF">KN815_02670</name>
</gene>
<evidence type="ECO:0008006" key="4">
    <source>
        <dbReference type="Google" id="ProtNLM"/>
    </source>
</evidence>
<keyword evidence="3" id="KW-1185">Reference proteome</keyword>
<evidence type="ECO:0000313" key="3">
    <source>
        <dbReference type="Proteomes" id="UP000720508"/>
    </source>
</evidence>
<evidence type="ECO:0000256" key="1">
    <source>
        <dbReference type="SAM" id="SignalP"/>
    </source>
</evidence>
<organism evidence="2 3">
    <name type="scientific">Streptomyces niphimycinicus</name>
    <dbReference type="NCBI Taxonomy" id="2842201"/>
    <lineage>
        <taxon>Bacteria</taxon>
        <taxon>Bacillati</taxon>
        <taxon>Actinomycetota</taxon>
        <taxon>Actinomycetes</taxon>
        <taxon>Kitasatosporales</taxon>
        <taxon>Streptomycetaceae</taxon>
        <taxon>Streptomyces</taxon>
    </lineage>
</organism>
<dbReference type="EMBL" id="JAHLEM010000020">
    <property type="protein sequence ID" value="MBU3863042.1"/>
    <property type="molecule type" value="Genomic_DNA"/>
</dbReference>
<evidence type="ECO:0000313" key="2">
    <source>
        <dbReference type="EMBL" id="MBU3863042.1"/>
    </source>
</evidence>
<feature type="chain" id="PRO_5045444008" description="CBM6 domain-containing protein" evidence="1">
    <location>
        <begin position="31"/>
        <end position="655"/>
    </location>
</feature>
<reference evidence="2 3" key="1">
    <citation type="submission" date="2021-06" db="EMBL/GenBank/DDBJ databases">
        <authorList>
            <person name="Pan X."/>
        </authorList>
    </citation>
    <scope>NUCLEOTIDE SEQUENCE [LARGE SCALE GENOMIC DNA]</scope>
    <source>
        <strain evidence="2 3">4503</strain>
    </source>
</reference>
<dbReference type="Proteomes" id="UP000720508">
    <property type="component" value="Unassembled WGS sequence"/>
</dbReference>
<proteinExistence type="predicted"/>
<keyword evidence="1" id="KW-0732">Signal</keyword>
<name>A0ABS6C827_9ACTN</name>
<feature type="signal peptide" evidence="1">
    <location>
        <begin position="1"/>
        <end position="30"/>
    </location>
</feature>
<protein>
    <recommendedName>
        <fullName evidence="4">CBM6 domain-containing protein</fullName>
    </recommendedName>
</protein>